<organism evidence="2 3">
    <name type="scientific">Candidatus Schekmanbacteria bacterium GWA2_38_11</name>
    <dbReference type="NCBI Taxonomy" id="1817876"/>
    <lineage>
        <taxon>Bacteria</taxon>
        <taxon>Candidatus Schekmaniibacteriota</taxon>
    </lineage>
</organism>
<dbReference type="Gene3D" id="3.40.50.2000">
    <property type="entry name" value="Glycogen Phosphorylase B"/>
    <property type="match status" value="1"/>
</dbReference>
<name>A0A1F7RI49_9BACT</name>
<sequence length="158" mass="18937">MKILLVVPWDQKFGGVISIVDNLARYFQSQDHMIIFFHPGKKNLLKKKITKMGFHGFELNLRRPFNTNYSMQSDLTFLVFLPFTMYQLISLIRRQQIQIINIHYSLDYFIYFAICQWIVLSRWLLHFMELISSQTRDQGRDIRVQLNLSYSQINGFSF</sequence>
<evidence type="ECO:0000313" key="3">
    <source>
        <dbReference type="Proteomes" id="UP000178526"/>
    </source>
</evidence>
<feature type="transmembrane region" description="Helical" evidence="1">
    <location>
        <begin position="75"/>
        <end position="92"/>
    </location>
</feature>
<keyword evidence="1" id="KW-0812">Transmembrane</keyword>
<comment type="caution">
    <text evidence="2">The sequence shown here is derived from an EMBL/GenBank/DDBJ whole genome shotgun (WGS) entry which is preliminary data.</text>
</comment>
<gene>
    <name evidence="2" type="ORF">A2042_04655</name>
</gene>
<feature type="transmembrane region" description="Helical" evidence="1">
    <location>
        <begin position="104"/>
        <end position="125"/>
    </location>
</feature>
<accession>A0A1F7RI49</accession>
<protein>
    <submittedName>
        <fullName evidence="2">Uncharacterized protein</fullName>
    </submittedName>
</protein>
<reference evidence="2 3" key="1">
    <citation type="journal article" date="2016" name="Nat. Commun.">
        <title>Thousands of microbial genomes shed light on interconnected biogeochemical processes in an aquifer system.</title>
        <authorList>
            <person name="Anantharaman K."/>
            <person name="Brown C.T."/>
            <person name="Hug L.A."/>
            <person name="Sharon I."/>
            <person name="Castelle C.J."/>
            <person name="Probst A.J."/>
            <person name="Thomas B.C."/>
            <person name="Singh A."/>
            <person name="Wilkins M.J."/>
            <person name="Karaoz U."/>
            <person name="Brodie E.L."/>
            <person name="Williams K.H."/>
            <person name="Hubbard S.S."/>
            <person name="Banfield J.F."/>
        </authorList>
    </citation>
    <scope>NUCLEOTIDE SEQUENCE [LARGE SCALE GENOMIC DNA]</scope>
</reference>
<dbReference type="EMBL" id="MGDB01000075">
    <property type="protein sequence ID" value="OGL41203.1"/>
    <property type="molecule type" value="Genomic_DNA"/>
</dbReference>
<dbReference type="SUPFAM" id="SSF53756">
    <property type="entry name" value="UDP-Glycosyltransferase/glycogen phosphorylase"/>
    <property type="match status" value="1"/>
</dbReference>
<evidence type="ECO:0000313" key="2">
    <source>
        <dbReference type="EMBL" id="OGL41203.1"/>
    </source>
</evidence>
<dbReference type="Proteomes" id="UP000178526">
    <property type="component" value="Unassembled WGS sequence"/>
</dbReference>
<dbReference type="AlphaFoldDB" id="A0A1F7RI49"/>
<proteinExistence type="predicted"/>
<evidence type="ECO:0000256" key="1">
    <source>
        <dbReference type="SAM" id="Phobius"/>
    </source>
</evidence>
<keyword evidence="1" id="KW-1133">Transmembrane helix</keyword>
<keyword evidence="1" id="KW-0472">Membrane</keyword>